<organism evidence="2 3">
    <name type="scientific">Pandoravirus celtis</name>
    <dbReference type="NCBI Taxonomy" id="2568002"/>
    <lineage>
        <taxon>Viruses</taxon>
        <taxon>Pandoravirus</taxon>
    </lineage>
</organism>
<dbReference type="InterPro" id="IPR008983">
    <property type="entry name" value="Tumour_necrosis_fac-like_dom"/>
</dbReference>
<feature type="compositionally biased region" description="Basic residues" evidence="1">
    <location>
        <begin position="7"/>
        <end position="34"/>
    </location>
</feature>
<feature type="region of interest" description="Disordered" evidence="1">
    <location>
        <begin position="55"/>
        <end position="101"/>
    </location>
</feature>
<feature type="compositionally biased region" description="Low complexity" evidence="1">
    <location>
        <begin position="164"/>
        <end position="233"/>
    </location>
</feature>
<gene>
    <name evidence="2" type="ORF">pclt_cds_186</name>
</gene>
<dbReference type="InterPro" id="IPR008160">
    <property type="entry name" value="Collagen"/>
</dbReference>
<evidence type="ECO:0000313" key="3">
    <source>
        <dbReference type="Proteomes" id="UP001237152"/>
    </source>
</evidence>
<keyword evidence="2" id="KW-0176">Collagen</keyword>
<reference evidence="2" key="1">
    <citation type="journal article" date="2019" name="Front. Microbiol.">
        <title>Pandoravirus Celtis Illustrates the Microevolution Processes at Work in the Giant Pandoraviridae Genomes.</title>
        <authorList>
            <person name="Legendre M."/>
            <person name="Alempic J.M."/>
            <person name="Philippe N."/>
            <person name="Lartigue A."/>
            <person name="Jeudy S."/>
            <person name="Poirot O."/>
            <person name="Ta N.T."/>
            <person name="Nin S."/>
            <person name="Coute Y."/>
            <person name="Abergel C."/>
            <person name="Claverie J.M."/>
        </authorList>
    </citation>
    <scope>NUCLEOTIDE SEQUENCE</scope>
</reference>
<dbReference type="Gene3D" id="2.60.120.40">
    <property type="match status" value="1"/>
</dbReference>
<feature type="compositionally biased region" description="Basic and acidic residues" evidence="1">
    <location>
        <begin position="74"/>
        <end position="86"/>
    </location>
</feature>
<evidence type="ECO:0000313" key="2">
    <source>
        <dbReference type="EMBL" id="QBZ80784.1"/>
    </source>
</evidence>
<proteinExistence type="predicted"/>
<dbReference type="PANTHER" id="PTHR24637">
    <property type="entry name" value="COLLAGEN"/>
    <property type="match status" value="1"/>
</dbReference>
<accession>A0A4D6EG74</accession>
<feature type="region of interest" description="Disordered" evidence="1">
    <location>
        <begin position="1"/>
        <end position="42"/>
    </location>
</feature>
<dbReference type="Pfam" id="PF01391">
    <property type="entry name" value="Collagen"/>
    <property type="match status" value="1"/>
</dbReference>
<dbReference type="SUPFAM" id="SSF49842">
    <property type="entry name" value="TNF-like"/>
    <property type="match status" value="1"/>
</dbReference>
<dbReference type="Proteomes" id="UP001237152">
    <property type="component" value="Segment"/>
</dbReference>
<name>A0A4D6EG74_9VIRU</name>
<dbReference type="PANTHER" id="PTHR24637:SF421">
    <property type="entry name" value="CUTICLE COLLAGEN DPY-2"/>
    <property type="match status" value="1"/>
</dbReference>
<dbReference type="EMBL" id="MK174290">
    <property type="protein sequence ID" value="QBZ80784.1"/>
    <property type="molecule type" value="Genomic_DNA"/>
</dbReference>
<protein>
    <submittedName>
        <fullName evidence="2">Collagen triple helix domain containing protein</fullName>
    </submittedName>
</protein>
<evidence type="ECO:0000256" key="1">
    <source>
        <dbReference type="SAM" id="MobiDB-lite"/>
    </source>
</evidence>
<feature type="region of interest" description="Disordered" evidence="1">
    <location>
        <begin position="120"/>
        <end position="235"/>
    </location>
</feature>
<sequence>MNEHGQPHRCHRRHRHHHHHHTPRQCARGCRHRREQREATMANSPVVANANASHATLRQPPCVPPPRQHASAPRTREWIDSDTRDDSDADTEEEEWRPTSVAPACRCRCRRPVPVTIVVGPQGPPGAPGGQGQQGVMGTPGVPGPPGPSGPVGGVGPQGPPGETGPQGPQGQQGVAGPQGPQGLMGPEGPQGQQGPEGPEGQQGPEGPEGQQGPEGPEGQQGPEGPQGQPGEPRNTVAFRADGIVLSGYQGPVTDPVVYESEVYDLVNGAPANNYDPTTWTFTAPLAAVYRFAANLNGSPATGTALVVLSLVSNNGAQPIERRFTSTSAADIVGATVAGDFLLQPGQTVHVQVEILNDVIFNVPPGTALGRSFCGSLISEIAPP</sequence>